<proteinExistence type="predicted"/>
<gene>
    <name evidence="2" type="ORF">SOIL9_26340</name>
</gene>
<evidence type="ECO:0000259" key="1">
    <source>
        <dbReference type="PROSITE" id="PS51186"/>
    </source>
</evidence>
<feature type="domain" description="N-acetyltransferase" evidence="1">
    <location>
        <begin position="15"/>
        <end position="171"/>
    </location>
</feature>
<dbReference type="AlphaFoldDB" id="A0A6P2D6M7"/>
<reference evidence="2 3" key="1">
    <citation type="submission" date="2019-05" db="EMBL/GenBank/DDBJ databases">
        <authorList>
            <consortium name="Science for Life Laboratories"/>
        </authorList>
    </citation>
    <scope>NUCLEOTIDE SEQUENCE [LARGE SCALE GENOMIC DNA]</scope>
    <source>
        <strain evidence="2">Soil9</strain>
    </source>
</reference>
<dbReference type="Pfam" id="PF13302">
    <property type="entry name" value="Acetyltransf_3"/>
    <property type="match status" value="1"/>
</dbReference>
<protein>
    <recommendedName>
        <fullName evidence="1">N-acetyltransferase domain-containing protein</fullName>
    </recommendedName>
</protein>
<dbReference type="Proteomes" id="UP000464178">
    <property type="component" value="Chromosome"/>
</dbReference>
<accession>A0A6P2D6M7</accession>
<name>A0A6P2D6M7_9BACT</name>
<dbReference type="PROSITE" id="PS51186">
    <property type="entry name" value="GNAT"/>
    <property type="match status" value="1"/>
</dbReference>
<dbReference type="InterPro" id="IPR000182">
    <property type="entry name" value="GNAT_dom"/>
</dbReference>
<keyword evidence="2" id="KW-0689">Ribosomal protein</keyword>
<evidence type="ECO:0000313" key="2">
    <source>
        <dbReference type="EMBL" id="VTR95080.1"/>
    </source>
</evidence>
<sequence>MDGEDVPNYLDAELFILRSLCRDDAPQLAEILTNAELSQFDQVDRALAILDARMWIESAARGRAARRQMTWGIAQTAESPIIGVCDFEIDSGVAIVGFGLLPRARRRGVMSTCLATAIQHVFTHALVSRIQAEVALENRASIGLLRKFGFVDICSENSSKWTLDRCKWNLRSTALRGIDRTRATAT</sequence>
<dbReference type="EMBL" id="LR593886">
    <property type="protein sequence ID" value="VTR95080.1"/>
    <property type="molecule type" value="Genomic_DNA"/>
</dbReference>
<dbReference type="KEGG" id="gms:SOIL9_26340"/>
<dbReference type="RefSeq" id="WP_162669544.1">
    <property type="nucleotide sequence ID" value="NZ_LR593886.1"/>
</dbReference>
<evidence type="ECO:0000313" key="3">
    <source>
        <dbReference type="Proteomes" id="UP000464178"/>
    </source>
</evidence>
<dbReference type="GO" id="GO:0016747">
    <property type="term" value="F:acyltransferase activity, transferring groups other than amino-acyl groups"/>
    <property type="evidence" value="ECO:0007669"/>
    <property type="project" value="InterPro"/>
</dbReference>
<keyword evidence="3" id="KW-1185">Reference proteome</keyword>
<dbReference type="InterPro" id="IPR016181">
    <property type="entry name" value="Acyl_CoA_acyltransferase"/>
</dbReference>
<dbReference type="PANTHER" id="PTHR43792">
    <property type="entry name" value="GNAT FAMILY, PUTATIVE (AFU_ORTHOLOGUE AFUA_3G00765)-RELATED-RELATED"/>
    <property type="match status" value="1"/>
</dbReference>
<dbReference type="Gene3D" id="3.40.630.30">
    <property type="match status" value="1"/>
</dbReference>
<keyword evidence="2" id="KW-0687">Ribonucleoprotein</keyword>
<dbReference type="GO" id="GO:0005840">
    <property type="term" value="C:ribosome"/>
    <property type="evidence" value="ECO:0007669"/>
    <property type="project" value="UniProtKB-KW"/>
</dbReference>
<dbReference type="SUPFAM" id="SSF55729">
    <property type="entry name" value="Acyl-CoA N-acyltransferases (Nat)"/>
    <property type="match status" value="1"/>
</dbReference>
<keyword evidence="2" id="KW-0808">Transferase</keyword>
<organism evidence="2 3">
    <name type="scientific">Gemmata massiliana</name>
    <dbReference type="NCBI Taxonomy" id="1210884"/>
    <lineage>
        <taxon>Bacteria</taxon>
        <taxon>Pseudomonadati</taxon>
        <taxon>Planctomycetota</taxon>
        <taxon>Planctomycetia</taxon>
        <taxon>Gemmatales</taxon>
        <taxon>Gemmataceae</taxon>
        <taxon>Gemmata</taxon>
    </lineage>
</organism>
<dbReference type="InterPro" id="IPR051531">
    <property type="entry name" value="N-acetyltransferase"/>
</dbReference>